<dbReference type="EMBL" id="NIZV01000006">
    <property type="protein sequence ID" value="RSM20304.1"/>
    <property type="molecule type" value="Genomic_DNA"/>
</dbReference>
<gene>
    <name evidence="2" type="ORF">CDV31_000799</name>
</gene>
<protein>
    <submittedName>
        <fullName evidence="2">Uncharacterized protein</fullName>
    </submittedName>
</protein>
<evidence type="ECO:0000313" key="3">
    <source>
        <dbReference type="Proteomes" id="UP000288429"/>
    </source>
</evidence>
<dbReference type="Proteomes" id="UP000288429">
    <property type="component" value="Unassembled WGS sequence"/>
</dbReference>
<keyword evidence="3" id="KW-1185">Reference proteome</keyword>
<feature type="region of interest" description="Disordered" evidence="1">
    <location>
        <begin position="238"/>
        <end position="268"/>
    </location>
</feature>
<evidence type="ECO:0000256" key="1">
    <source>
        <dbReference type="SAM" id="MobiDB-lite"/>
    </source>
</evidence>
<sequence>MSDATPLLSRALLFNQTSPSSDVCEPGPTNSTLPLKTLAATRVSLIGGSLFSVEGSILPALVEAQEDVDSVETRFRRHVAGKSPITPSHPSMIHARAQQMHMTFTCTQKRRARDKRYNRLVNAAENVWPRNAGSIGALPPESPAIALTIPEGSASEPKAPRVSSDQAASESPVVLEILDSDTTAETGWDVESAANVMQSLSQMSIRTMWPPTTTSIPSTRDALRNCLPPFTVLWGDWPQDHPLAAGQGAGQALGHSDGPAPHDADEED</sequence>
<reference evidence="2 3" key="1">
    <citation type="submission" date="2017-06" db="EMBL/GenBank/DDBJ databases">
        <title>Cmopartive genomic analysis of Ambrosia Fusariam Clade fungi.</title>
        <authorList>
            <person name="Stajich J.E."/>
            <person name="Carrillo J."/>
            <person name="Kijimoto T."/>
            <person name="Eskalen A."/>
            <person name="O'Donnell K."/>
            <person name="Kasson M."/>
        </authorList>
    </citation>
    <scope>NUCLEOTIDE SEQUENCE [LARGE SCALE GENOMIC DNA]</scope>
    <source>
        <strain evidence="2 3">NRRL 20438</strain>
    </source>
</reference>
<organism evidence="2 3">
    <name type="scientific">Fusarium ambrosium</name>
    <dbReference type="NCBI Taxonomy" id="131363"/>
    <lineage>
        <taxon>Eukaryota</taxon>
        <taxon>Fungi</taxon>
        <taxon>Dikarya</taxon>
        <taxon>Ascomycota</taxon>
        <taxon>Pezizomycotina</taxon>
        <taxon>Sordariomycetes</taxon>
        <taxon>Hypocreomycetidae</taxon>
        <taxon>Hypocreales</taxon>
        <taxon>Nectriaceae</taxon>
        <taxon>Fusarium</taxon>
        <taxon>Fusarium solani species complex</taxon>
    </lineage>
</organism>
<name>A0A428V180_9HYPO</name>
<comment type="caution">
    <text evidence="2">The sequence shown here is derived from an EMBL/GenBank/DDBJ whole genome shotgun (WGS) entry which is preliminary data.</text>
</comment>
<accession>A0A428V180</accession>
<dbReference type="AlphaFoldDB" id="A0A428V180"/>
<proteinExistence type="predicted"/>
<feature type="compositionally biased region" description="Low complexity" evidence="1">
    <location>
        <begin position="243"/>
        <end position="254"/>
    </location>
</feature>
<evidence type="ECO:0000313" key="2">
    <source>
        <dbReference type="EMBL" id="RSM20304.1"/>
    </source>
</evidence>